<dbReference type="Proteomes" id="UP000772434">
    <property type="component" value="Unassembled WGS sequence"/>
</dbReference>
<accession>A0A9P5TWR7</accession>
<gene>
    <name evidence="1" type="ORF">BDP27DRAFT_1410606</name>
</gene>
<sequence length="255" mass="27952">MQILSQQLDKIELVANLPFLCLSDDGVVSSQFRTWLPHISTNISSYGYIPTLPHLNATFLPAHATISLYARSDSDEVSRAAKAAELPRTVVRCVDRFYSQLFRVNLNYSVTFPPSGRGTAGAVHYHSNNLSLQRNVSLVDAEPPYPIPIPTLAPSHRHLRSQYPAALGATSEELKVKVDSPAPPESGCFALPFPSLLSPVHLIFRVCTRRYRSKAIHSQQTSASDFVAEFKGVRGAMDTGGKSLVKYEVNVGTSV</sequence>
<evidence type="ECO:0000313" key="2">
    <source>
        <dbReference type="Proteomes" id="UP000772434"/>
    </source>
</evidence>
<reference evidence="1" key="1">
    <citation type="submission" date="2020-11" db="EMBL/GenBank/DDBJ databases">
        <authorList>
            <consortium name="DOE Joint Genome Institute"/>
            <person name="Ahrendt S."/>
            <person name="Riley R."/>
            <person name="Andreopoulos W."/>
            <person name="Labutti K."/>
            <person name="Pangilinan J."/>
            <person name="Ruiz-Duenas F.J."/>
            <person name="Barrasa J.M."/>
            <person name="Sanchez-Garcia M."/>
            <person name="Camarero S."/>
            <person name="Miyauchi S."/>
            <person name="Serrano A."/>
            <person name="Linde D."/>
            <person name="Babiker R."/>
            <person name="Drula E."/>
            <person name="Ayuso-Fernandez I."/>
            <person name="Pacheco R."/>
            <person name="Padilla G."/>
            <person name="Ferreira P."/>
            <person name="Barriuso J."/>
            <person name="Kellner H."/>
            <person name="Castanera R."/>
            <person name="Alfaro M."/>
            <person name="Ramirez L."/>
            <person name="Pisabarro A.G."/>
            <person name="Kuo A."/>
            <person name="Tritt A."/>
            <person name="Lipzen A."/>
            <person name="He G."/>
            <person name="Yan M."/>
            <person name="Ng V."/>
            <person name="Cullen D."/>
            <person name="Martin F."/>
            <person name="Rosso M.-N."/>
            <person name="Henrissat B."/>
            <person name="Hibbett D."/>
            <person name="Martinez A.T."/>
            <person name="Grigoriev I.V."/>
        </authorList>
    </citation>
    <scope>NUCLEOTIDE SEQUENCE</scope>
    <source>
        <strain evidence="1">AH 40177</strain>
    </source>
</reference>
<protein>
    <submittedName>
        <fullName evidence="1">Uncharacterized protein</fullName>
    </submittedName>
</protein>
<proteinExistence type="predicted"/>
<comment type="caution">
    <text evidence="1">The sequence shown here is derived from an EMBL/GenBank/DDBJ whole genome shotgun (WGS) entry which is preliminary data.</text>
</comment>
<evidence type="ECO:0000313" key="1">
    <source>
        <dbReference type="EMBL" id="KAF9026435.1"/>
    </source>
</evidence>
<name>A0A9P5TWR7_9AGAR</name>
<keyword evidence="2" id="KW-1185">Reference proteome</keyword>
<organism evidence="1 2">
    <name type="scientific">Rhodocollybia butyracea</name>
    <dbReference type="NCBI Taxonomy" id="206335"/>
    <lineage>
        <taxon>Eukaryota</taxon>
        <taxon>Fungi</taxon>
        <taxon>Dikarya</taxon>
        <taxon>Basidiomycota</taxon>
        <taxon>Agaricomycotina</taxon>
        <taxon>Agaricomycetes</taxon>
        <taxon>Agaricomycetidae</taxon>
        <taxon>Agaricales</taxon>
        <taxon>Marasmiineae</taxon>
        <taxon>Omphalotaceae</taxon>
        <taxon>Rhodocollybia</taxon>
    </lineage>
</organism>
<dbReference type="AlphaFoldDB" id="A0A9P5TWR7"/>
<dbReference type="EMBL" id="JADNRY010000812">
    <property type="protein sequence ID" value="KAF9026435.1"/>
    <property type="molecule type" value="Genomic_DNA"/>
</dbReference>